<dbReference type="CDD" id="cd00854">
    <property type="entry name" value="NagA"/>
    <property type="match status" value="1"/>
</dbReference>
<comment type="caution">
    <text evidence="10">The sequence shown here is derived from an EMBL/GenBank/DDBJ whole genome shotgun (WGS) entry which is preliminary data.</text>
</comment>
<name>A0A4R6YVB5_9GAMM</name>
<evidence type="ECO:0000256" key="6">
    <source>
        <dbReference type="PIRSR" id="PIRSR038994-1"/>
    </source>
</evidence>
<feature type="domain" description="Amidohydrolase-related" evidence="9">
    <location>
        <begin position="52"/>
        <end position="368"/>
    </location>
</feature>
<dbReference type="FunFam" id="3.20.20.140:FF:000004">
    <property type="entry name" value="N-acetylglucosamine-6-phosphate deacetylase"/>
    <property type="match status" value="1"/>
</dbReference>
<organism evidence="10 11">
    <name type="scientific">Tahibacter aquaticus</name>
    <dbReference type="NCBI Taxonomy" id="520092"/>
    <lineage>
        <taxon>Bacteria</taxon>
        <taxon>Pseudomonadati</taxon>
        <taxon>Pseudomonadota</taxon>
        <taxon>Gammaproteobacteria</taxon>
        <taxon>Lysobacterales</taxon>
        <taxon>Rhodanobacteraceae</taxon>
        <taxon>Tahibacter</taxon>
    </lineage>
</organism>
<dbReference type="InterPro" id="IPR003764">
    <property type="entry name" value="GlcNAc_6-P_deAcase"/>
</dbReference>
<dbReference type="PANTHER" id="PTHR11113">
    <property type="entry name" value="N-ACETYLGLUCOSAMINE-6-PHOSPHATE DEACETYLASE"/>
    <property type="match status" value="1"/>
</dbReference>
<evidence type="ECO:0000256" key="5">
    <source>
        <dbReference type="PIRNR" id="PIRNR038994"/>
    </source>
</evidence>
<feature type="binding site" evidence="8">
    <location>
        <position position="130"/>
    </location>
    <ligand>
        <name>Zn(2+)</name>
        <dbReference type="ChEBI" id="CHEBI:29105"/>
    </ligand>
</feature>
<feature type="active site" description="Proton donor/acceptor" evidence="6">
    <location>
        <position position="273"/>
    </location>
</feature>
<dbReference type="GO" id="GO:0008448">
    <property type="term" value="F:N-acetylglucosamine-6-phosphate deacetylase activity"/>
    <property type="evidence" value="ECO:0007669"/>
    <property type="project" value="InterPro"/>
</dbReference>
<dbReference type="InterPro" id="IPR011059">
    <property type="entry name" value="Metal-dep_hydrolase_composite"/>
</dbReference>
<keyword evidence="2 8" id="KW-0479">Metal-binding</keyword>
<dbReference type="OrthoDB" id="9776488at2"/>
<dbReference type="SUPFAM" id="SSF51338">
    <property type="entry name" value="Composite domain of metallo-dependent hydrolases"/>
    <property type="match status" value="1"/>
</dbReference>
<comment type="similarity">
    <text evidence="1 5">Belongs to the metallo-dependent hydrolases superfamily. NagA family.</text>
</comment>
<feature type="binding site" evidence="7">
    <location>
        <begin position="218"/>
        <end position="219"/>
    </location>
    <ligand>
        <name>substrate</name>
    </ligand>
</feature>
<dbReference type="PIRSF" id="PIRSF038994">
    <property type="entry name" value="NagA"/>
    <property type="match status" value="1"/>
</dbReference>
<dbReference type="PANTHER" id="PTHR11113:SF14">
    <property type="entry name" value="N-ACETYLGLUCOSAMINE-6-PHOSPHATE DEACETYLASE"/>
    <property type="match status" value="1"/>
</dbReference>
<feature type="binding site" evidence="8">
    <location>
        <position position="194"/>
    </location>
    <ligand>
        <name>Zn(2+)</name>
        <dbReference type="ChEBI" id="CHEBI:29105"/>
    </ligand>
</feature>
<evidence type="ECO:0000256" key="2">
    <source>
        <dbReference type="ARBA" id="ARBA00022723"/>
    </source>
</evidence>
<feature type="binding site" evidence="8">
    <location>
        <position position="215"/>
    </location>
    <ligand>
        <name>Zn(2+)</name>
        <dbReference type="ChEBI" id="CHEBI:29105"/>
    </ligand>
</feature>
<evidence type="ECO:0000256" key="3">
    <source>
        <dbReference type="ARBA" id="ARBA00022801"/>
    </source>
</evidence>
<dbReference type="GO" id="GO:0006046">
    <property type="term" value="P:N-acetylglucosamine catabolic process"/>
    <property type="evidence" value="ECO:0007669"/>
    <property type="project" value="TreeGrafter"/>
</dbReference>
<dbReference type="GO" id="GO:0046872">
    <property type="term" value="F:metal ion binding"/>
    <property type="evidence" value="ECO:0007669"/>
    <property type="project" value="UniProtKB-KW"/>
</dbReference>
<dbReference type="AlphaFoldDB" id="A0A4R6YVB5"/>
<feature type="binding site" evidence="7">
    <location>
        <begin position="306"/>
        <end position="308"/>
    </location>
    <ligand>
        <name>substrate</name>
    </ligand>
</feature>
<proteinExistence type="inferred from homology"/>
<dbReference type="Gene3D" id="3.20.20.140">
    <property type="entry name" value="Metal-dependent hydrolases"/>
    <property type="match status" value="1"/>
</dbReference>
<protein>
    <submittedName>
        <fullName evidence="10">N-acetylglucosamine 6-phosphate deacetylase</fullName>
    </submittedName>
</protein>
<dbReference type="SUPFAM" id="SSF51556">
    <property type="entry name" value="Metallo-dependent hydrolases"/>
    <property type="match status" value="1"/>
</dbReference>
<dbReference type="Gene3D" id="2.30.40.10">
    <property type="entry name" value="Urease, subunit C, domain 1"/>
    <property type="match status" value="1"/>
</dbReference>
<dbReference type="Pfam" id="PF01979">
    <property type="entry name" value="Amidohydro_1"/>
    <property type="match status" value="1"/>
</dbReference>
<keyword evidence="11" id="KW-1185">Reference proteome</keyword>
<dbReference type="EMBL" id="SNZH01000008">
    <property type="protein sequence ID" value="TDR42613.1"/>
    <property type="molecule type" value="Genomic_DNA"/>
</dbReference>
<dbReference type="RefSeq" id="WP_133819432.1">
    <property type="nucleotide sequence ID" value="NZ_SNZH01000008.1"/>
</dbReference>
<feature type="binding site" evidence="7">
    <location>
        <position position="141"/>
    </location>
    <ligand>
        <name>substrate</name>
    </ligand>
</feature>
<dbReference type="InterPro" id="IPR032466">
    <property type="entry name" value="Metal_Hydrolase"/>
</dbReference>
<evidence type="ECO:0000313" key="11">
    <source>
        <dbReference type="Proteomes" id="UP000295293"/>
    </source>
</evidence>
<keyword evidence="3 5" id="KW-0378">Hydrolase</keyword>
<keyword evidence="4 5" id="KW-0119">Carbohydrate metabolism</keyword>
<reference evidence="10 11" key="1">
    <citation type="submission" date="2019-03" db="EMBL/GenBank/DDBJ databases">
        <title>Genomic Encyclopedia of Type Strains, Phase IV (KMG-IV): sequencing the most valuable type-strain genomes for metagenomic binning, comparative biology and taxonomic classification.</title>
        <authorList>
            <person name="Goeker M."/>
        </authorList>
    </citation>
    <scope>NUCLEOTIDE SEQUENCE [LARGE SCALE GENOMIC DNA]</scope>
    <source>
        <strain evidence="10 11">DSM 21667</strain>
    </source>
</reference>
<dbReference type="InterPro" id="IPR006680">
    <property type="entry name" value="Amidohydro-rel"/>
</dbReference>
<dbReference type="NCBIfam" id="TIGR00221">
    <property type="entry name" value="nagA"/>
    <property type="match status" value="1"/>
</dbReference>
<comment type="cofactor">
    <cofactor evidence="8">
        <name>a divalent metal cation</name>
        <dbReference type="ChEBI" id="CHEBI:60240"/>
    </cofactor>
    <text evidence="8">Binds 1 divalent metal cation per subunit.</text>
</comment>
<dbReference type="Proteomes" id="UP000295293">
    <property type="component" value="Unassembled WGS sequence"/>
</dbReference>
<evidence type="ECO:0000256" key="7">
    <source>
        <dbReference type="PIRSR" id="PIRSR038994-2"/>
    </source>
</evidence>
<feature type="binding site" evidence="7">
    <location>
        <position position="250"/>
    </location>
    <ligand>
        <name>substrate</name>
    </ligand>
</feature>
<evidence type="ECO:0000256" key="1">
    <source>
        <dbReference type="ARBA" id="ARBA00010716"/>
    </source>
</evidence>
<gene>
    <name evidence="10" type="ORF">DFR29_108200</name>
</gene>
<feature type="binding site" evidence="7">
    <location>
        <position position="226"/>
    </location>
    <ligand>
        <name>substrate</name>
    </ligand>
</feature>
<evidence type="ECO:0000256" key="4">
    <source>
        <dbReference type="ARBA" id="ARBA00023277"/>
    </source>
</evidence>
<sequence length="389" mass="40382">MATALIDARVLLDDGLHDDVAVLLDGDSIAAVLPRSDARVAAATPLSLGGHYLLPGFIDVQVNGGGDVLFNDAPTAETIARIGAAHRRYGTTGFLPTLISDSRATMAAAIAATDTAIAADVPGVLGIHLEGPYLAPQRKGAHDAAWFHRPDAAAVELAAGLRHGRTVLTLAPEQVSDAVIGALLARGLILAAGHTAADYDRLMQAFALGVHGVTHLFNAMTPLTGREPGAVGAALDHRDSWCGLIVDGHHVHPASLRTAIRAKPAGKMFLVTDAMPSVGGDCDEYRLAGQRVLVRDGKAVNEAGALAGSALDMVTAVRNTVELVGLDLAEAVRMASRYPAEFLGLGHRHGRIAAGYAADLVCMDANWQIRQSWIGGSLQQYASAPAAIA</sequence>
<evidence type="ECO:0000313" key="10">
    <source>
        <dbReference type="EMBL" id="TDR42613.1"/>
    </source>
</evidence>
<evidence type="ECO:0000259" key="9">
    <source>
        <dbReference type="Pfam" id="PF01979"/>
    </source>
</evidence>
<evidence type="ECO:0000256" key="8">
    <source>
        <dbReference type="PIRSR" id="PIRSR038994-3"/>
    </source>
</evidence>
<accession>A0A4R6YVB5</accession>